<comment type="caution">
    <text evidence="3">The sequence shown here is derived from an EMBL/GenBank/DDBJ whole genome shotgun (WGS) entry which is preliminary data.</text>
</comment>
<dbReference type="EMBL" id="BAAARE010000006">
    <property type="protein sequence ID" value="GAA2479036.1"/>
    <property type="molecule type" value="Genomic_DNA"/>
</dbReference>
<keyword evidence="2" id="KW-0812">Transmembrane</keyword>
<evidence type="ECO:0000313" key="3">
    <source>
        <dbReference type="EMBL" id="GAA2479036.1"/>
    </source>
</evidence>
<feature type="compositionally biased region" description="Basic and acidic residues" evidence="1">
    <location>
        <begin position="22"/>
        <end position="31"/>
    </location>
</feature>
<accession>A0ABN3LAM4</accession>
<feature type="transmembrane region" description="Helical" evidence="2">
    <location>
        <begin position="83"/>
        <end position="108"/>
    </location>
</feature>
<protein>
    <recommendedName>
        <fullName evidence="5">DUF485 domain-containing protein</fullName>
    </recommendedName>
</protein>
<reference evidence="3 4" key="1">
    <citation type="journal article" date="2019" name="Int. J. Syst. Evol. Microbiol.">
        <title>The Global Catalogue of Microorganisms (GCM) 10K type strain sequencing project: providing services to taxonomists for standard genome sequencing and annotation.</title>
        <authorList>
            <consortium name="The Broad Institute Genomics Platform"/>
            <consortium name="The Broad Institute Genome Sequencing Center for Infectious Disease"/>
            <person name="Wu L."/>
            <person name="Ma J."/>
        </authorList>
    </citation>
    <scope>NUCLEOTIDE SEQUENCE [LARGE SCALE GENOMIC DNA]</scope>
    <source>
        <strain evidence="3 4">JCM 16259</strain>
    </source>
</reference>
<evidence type="ECO:0008006" key="5">
    <source>
        <dbReference type="Google" id="ProtNLM"/>
    </source>
</evidence>
<feature type="region of interest" description="Disordered" evidence="1">
    <location>
        <begin position="1"/>
        <end position="49"/>
    </location>
</feature>
<feature type="transmembrane region" description="Helical" evidence="2">
    <location>
        <begin position="120"/>
        <end position="139"/>
    </location>
</feature>
<evidence type="ECO:0000313" key="4">
    <source>
        <dbReference type="Proteomes" id="UP001500730"/>
    </source>
</evidence>
<name>A0ABN3LAM4_9MICO</name>
<sequence>MTVPEAPDPGPDPRGRMPSADPRGRGDRARTAGETGSRARVRVTSPRTSAARTRSVSIASEIDEQTRLGEVYISSLMRSQLRLALTVLLVLAATLGLLPLVLTAVPGISDIDVVGVPLPWVLLTVVAFAEIIALGWFYVRQSERNEDDFSDLLEGR</sequence>
<proteinExistence type="predicted"/>
<organism evidence="3 4">
    <name type="scientific">Terrabacter carboxydivorans</name>
    <dbReference type="NCBI Taxonomy" id="619730"/>
    <lineage>
        <taxon>Bacteria</taxon>
        <taxon>Bacillati</taxon>
        <taxon>Actinomycetota</taxon>
        <taxon>Actinomycetes</taxon>
        <taxon>Micrococcales</taxon>
        <taxon>Intrasporangiaceae</taxon>
        <taxon>Terrabacter</taxon>
    </lineage>
</organism>
<feature type="compositionally biased region" description="Pro residues" evidence="1">
    <location>
        <begin position="1"/>
        <end position="12"/>
    </location>
</feature>
<dbReference type="Proteomes" id="UP001500730">
    <property type="component" value="Unassembled WGS sequence"/>
</dbReference>
<keyword evidence="2" id="KW-0472">Membrane</keyword>
<gene>
    <name evidence="3" type="ORF">GCM10009858_15640</name>
</gene>
<evidence type="ECO:0000256" key="2">
    <source>
        <dbReference type="SAM" id="Phobius"/>
    </source>
</evidence>
<evidence type="ECO:0000256" key="1">
    <source>
        <dbReference type="SAM" id="MobiDB-lite"/>
    </source>
</evidence>
<keyword evidence="2" id="KW-1133">Transmembrane helix</keyword>
<keyword evidence="4" id="KW-1185">Reference proteome</keyword>